<keyword evidence="7 11" id="KW-0333">Golgi apparatus</keyword>
<evidence type="ECO:0000313" key="12">
    <source>
        <dbReference type="Ensembl" id="ENSORLP00015007603.1"/>
    </source>
</evidence>
<proteinExistence type="inferred from homology"/>
<keyword evidence="10 11" id="KW-0119">Carbohydrate metabolism</keyword>
<dbReference type="PANTHER" id="PTHR12137:SF4">
    <property type="entry name" value="CARBOHYDRATE SULFOTRANSFERASE 12"/>
    <property type="match status" value="1"/>
</dbReference>
<dbReference type="PANTHER" id="PTHR12137">
    <property type="entry name" value="CARBOHYDRATE SULFOTRANSFERASE"/>
    <property type="match status" value="1"/>
</dbReference>
<evidence type="ECO:0000256" key="3">
    <source>
        <dbReference type="ARBA" id="ARBA00022679"/>
    </source>
</evidence>
<evidence type="ECO:0000256" key="6">
    <source>
        <dbReference type="ARBA" id="ARBA00022989"/>
    </source>
</evidence>
<comment type="similarity">
    <text evidence="2 11">Belongs to the sulfotransferase 2 family.</text>
</comment>
<evidence type="ECO:0000256" key="10">
    <source>
        <dbReference type="ARBA" id="ARBA00023277"/>
    </source>
</evidence>
<dbReference type="Ensembl" id="ENSORLT00015002250.1">
    <property type="protein sequence ID" value="ENSORLP00015007603.1"/>
    <property type="gene ID" value="ENSORLG00015008418.1"/>
</dbReference>
<dbReference type="Proteomes" id="UP000265200">
    <property type="component" value="Chromosome 18"/>
</dbReference>
<keyword evidence="6" id="KW-1133">Transmembrane helix</keyword>
<keyword evidence="9 11" id="KW-0325">Glycoprotein</keyword>
<evidence type="ECO:0000256" key="1">
    <source>
        <dbReference type="ARBA" id="ARBA00004323"/>
    </source>
</evidence>
<evidence type="ECO:0000256" key="11">
    <source>
        <dbReference type="RuleBase" id="RU364020"/>
    </source>
</evidence>
<reference evidence="12" key="4">
    <citation type="submission" date="2025-09" db="UniProtKB">
        <authorList>
            <consortium name="Ensembl"/>
        </authorList>
    </citation>
    <scope>IDENTIFICATION</scope>
    <source>
        <strain evidence="12">HSOK</strain>
    </source>
</reference>
<evidence type="ECO:0000256" key="4">
    <source>
        <dbReference type="ARBA" id="ARBA00022692"/>
    </source>
</evidence>
<accession>A0A3P9HJA1</accession>
<dbReference type="Pfam" id="PF03567">
    <property type="entry name" value="Sulfotransfer_2"/>
    <property type="match status" value="1"/>
</dbReference>
<evidence type="ECO:0000313" key="13">
    <source>
        <dbReference type="Proteomes" id="UP000265200"/>
    </source>
</evidence>
<reference evidence="12" key="3">
    <citation type="submission" date="2025-08" db="UniProtKB">
        <authorList>
            <consortium name="Ensembl"/>
        </authorList>
    </citation>
    <scope>IDENTIFICATION</scope>
    <source>
        <strain evidence="12">HSOK</strain>
    </source>
</reference>
<protein>
    <recommendedName>
        <fullName evidence="11">Carbohydrate sulfotransferase</fullName>
        <ecNumber evidence="11">2.8.2.-</ecNumber>
    </recommendedName>
</protein>
<dbReference type="GO" id="GO:0000139">
    <property type="term" value="C:Golgi membrane"/>
    <property type="evidence" value="ECO:0007669"/>
    <property type="project" value="UniProtKB-SubCell"/>
</dbReference>
<reference key="1">
    <citation type="journal article" date="2007" name="Nature">
        <title>The medaka draft genome and insights into vertebrate genome evolution.</title>
        <authorList>
            <person name="Kasahara M."/>
            <person name="Naruse K."/>
            <person name="Sasaki S."/>
            <person name="Nakatani Y."/>
            <person name="Qu W."/>
            <person name="Ahsan B."/>
            <person name="Yamada T."/>
            <person name="Nagayasu Y."/>
            <person name="Doi K."/>
            <person name="Kasai Y."/>
            <person name="Jindo T."/>
            <person name="Kobayashi D."/>
            <person name="Shimada A."/>
            <person name="Toyoda A."/>
            <person name="Kuroki Y."/>
            <person name="Fujiyama A."/>
            <person name="Sasaki T."/>
            <person name="Shimizu A."/>
            <person name="Asakawa S."/>
            <person name="Shimizu N."/>
            <person name="Hashimoto S."/>
            <person name="Yang J."/>
            <person name="Lee Y."/>
            <person name="Matsushima K."/>
            <person name="Sugano S."/>
            <person name="Sakaizumi M."/>
            <person name="Narita T."/>
            <person name="Ohishi K."/>
            <person name="Haga S."/>
            <person name="Ohta F."/>
            <person name="Nomoto H."/>
            <person name="Nogata K."/>
            <person name="Morishita T."/>
            <person name="Endo T."/>
            <person name="Shin-I T."/>
            <person name="Takeda H."/>
            <person name="Morishita S."/>
            <person name="Kohara Y."/>
        </authorList>
    </citation>
    <scope>NUCLEOTIDE SEQUENCE [LARGE SCALE GENOMIC DNA]</scope>
    <source>
        <strain>Hd-rR</strain>
    </source>
</reference>
<sequence length="237" mass="27731">MRLRPSFLTLGNFVEFKSKTFFLFVFAAQVSIKEQKLRNDLLRKHCTDVNQSLVNLNKIDINNFIVDDKHGIIYCFVPKPFMFSAGGMYNWKRTLLALKHGEPYPNPISFKGDWVHQWERFQFLRQLPKAEREAKLRHYTKFLFVCDPFVRLISAYRDKILHESRRWRITPSINFPNLLNAFGVAGAYPMHWMGYHSVKGGSHTHSHPPLSHQVNHEACFWTAGGRKTLHSQGKLTE</sequence>
<evidence type="ECO:0000256" key="5">
    <source>
        <dbReference type="ARBA" id="ARBA00022968"/>
    </source>
</evidence>
<keyword evidence="5 11" id="KW-0735">Signal-anchor</keyword>
<reference evidence="12 13" key="2">
    <citation type="submission" date="2017-04" db="EMBL/GenBank/DDBJ databases">
        <title>CpG methylation of centromeres and impact of large insertions on vertebrate speciation.</title>
        <authorList>
            <person name="Ichikawa K."/>
            <person name="Yoshimura J."/>
            <person name="Morishita S."/>
        </authorList>
    </citation>
    <scope>NUCLEOTIDE SEQUENCE</scope>
    <source>
        <strain evidence="12 13">HSOK</strain>
    </source>
</reference>
<evidence type="ECO:0000256" key="2">
    <source>
        <dbReference type="ARBA" id="ARBA00006339"/>
    </source>
</evidence>
<dbReference type="AlphaFoldDB" id="A0A3P9HJA1"/>
<dbReference type="InterPro" id="IPR005331">
    <property type="entry name" value="Sulfotransferase"/>
</dbReference>
<organism evidence="12 13">
    <name type="scientific">Oryzias latipes</name>
    <name type="common">Japanese rice fish</name>
    <name type="synonym">Japanese killifish</name>
    <dbReference type="NCBI Taxonomy" id="8090"/>
    <lineage>
        <taxon>Eukaryota</taxon>
        <taxon>Metazoa</taxon>
        <taxon>Chordata</taxon>
        <taxon>Craniata</taxon>
        <taxon>Vertebrata</taxon>
        <taxon>Euteleostomi</taxon>
        <taxon>Actinopterygii</taxon>
        <taxon>Neopterygii</taxon>
        <taxon>Teleostei</taxon>
        <taxon>Neoteleostei</taxon>
        <taxon>Acanthomorphata</taxon>
        <taxon>Ovalentaria</taxon>
        <taxon>Atherinomorphae</taxon>
        <taxon>Beloniformes</taxon>
        <taxon>Adrianichthyidae</taxon>
        <taxon>Oryziinae</taxon>
        <taxon>Oryzias</taxon>
    </lineage>
</organism>
<dbReference type="GO" id="GO:0008146">
    <property type="term" value="F:sulfotransferase activity"/>
    <property type="evidence" value="ECO:0007669"/>
    <property type="project" value="InterPro"/>
</dbReference>
<keyword evidence="4" id="KW-0812">Transmembrane</keyword>
<comment type="subcellular location">
    <subcellularLocation>
        <location evidence="1 11">Golgi apparatus membrane</location>
        <topology evidence="1 11">Single-pass type II membrane protein</topology>
    </subcellularLocation>
</comment>
<dbReference type="GO" id="GO:0016051">
    <property type="term" value="P:carbohydrate biosynthetic process"/>
    <property type="evidence" value="ECO:0007669"/>
    <property type="project" value="InterPro"/>
</dbReference>
<keyword evidence="8" id="KW-0472">Membrane</keyword>
<keyword evidence="3 11" id="KW-0808">Transferase</keyword>
<evidence type="ECO:0000256" key="8">
    <source>
        <dbReference type="ARBA" id="ARBA00023136"/>
    </source>
</evidence>
<name>A0A3P9HJA1_ORYLA</name>
<evidence type="ECO:0000256" key="9">
    <source>
        <dbReference type="ARBA" id="ARBA00023180"/>
    </source>
</evidence>
<evidence type="ECO:0000256" key="7">
    <source>
        <dbReference type="ARBA" id="ARBA00023034"/>
    </source>
</evidence>
<dbReference type="InterPro" id="IPR018011">
    <property type="entry name" value="Carb_sulfotrans_8-10"/>
</dbReference>
<dbReference type="EC" id="2.8.2.-" evidence="11"/>